<protein>
    <submittedName>
        <fullName evidence="2">Uncharacterized protein</fullName>
    </submittedName>
</protein>
<organism evidence="2">
    <name type="scientific">viral metagenome</name>
    <dbReference type="NCBI Taxonomy" id="1070528"/>
    <lineage>
        <taxon>unclassified sequences</taxon>
        <taxon>metagenomes</taxon>
        <taxon>organismal metagenomes</taxon>
    </lineage>
</organism>
<keyword evidence="1" id="KW-0472">Membrane</keyword>
<feature type="transmembrane region" description="Helical" evidence="1">
    <location>
        <begin position="48"/>
        <end position="68"/>
    </location>
</feature>
<sequence length="102" mass="11655">MTENHCKDCYAHGAVINKLDNATIKLDEAKYERLLLRDEMRGVVSMKLFFWIMGISATIFILIGGGLWKTNEGISQLDKSQGIMQEQLQQVQKTLSKLNEHK</sequence>
<evidence type="ECO:0000256" key="1">
    <source>
        <dbReference type="SAM" id="Phobius"/>
    </source>
</evidence>
<keyword evidence="1" id="KW-0812">Transmembrane</keyword>
<dbReference type="EMBL" id="MT141527">
    <property type="protein sequence ID" value="QJA64824.1"/>
    <property type="molecule type" value="Genomic_DNA"/>
</dbReference>
<dbReference type="AlphaFoldDB" id="A0A6M3J547"/>
<evidence type="ECO:0000313" key="2">
    <source>
        <dbReference type="EMBL" id="QJA64824.1"/>
    </source>
</evidence>
<accession>A0A6M3J547</accession>
<name>A0A6M3J547_9ZZZZ</name>
<proteinExistence type="predicted"/>
<keyword evidence="1" id="KW-1133">Transmembrane helix</keyword>
<reference evidence="2" key="1">
    <citation type="submission" date="2020-03" db="EMBL/GenBank/DDBJ databases">
        <title>The deep terrestrial virosphere.</title>
        <authorList>
            <person name="Holmfeldt K."/>
            <person name="Nilsson E."/>
            <person name="Simone D."/>
            <person name="Lopez-Fernandez M."/>
            <person name="Wu X."/>
            <person name="de Brujin I."/>
            <person name="Lundin D."/>
            <person name="Andersson A."/>
            <person name="Bertilsson S."/>
            <person name="Dopson M."/>
        </authorList>
    </citation>
    <scope>NUCLEOTIDE SEQUENCE</scope>
    <source>
        <strain evidence="2">MM415B00464</strain>
    </source>
</reference>
<gene>
    <name evidence="2" type="ORF">MM415B00464_0023</name>
</gene>